<keyword evidence="3" id="KW-0560">Oxidoreductase</keyword>
<evidence type="ECO:0000313" key="9">
    <source>
        <dbReference type="Proteomes" id="UP000217076"/>
    </source>
</evidence>
<dbReference type="EMBL" id="FNCV01000007">
    <property type="protein sequence ID" value="SDH47586.1"/>
    <property type="molecule type" value="Genomic_DNA"/>
</dbReference>
<dbReference type="STRING" id="83401.SAMN05421742_10769"/>
<dbReference type="GO" id="GO:0016491">
    <property type="term" value="F:oxidoreductase activity"/>
    <property type="evidence" value="ECO:0007669"/>
    <property type="project" value="UniProtKB-KW"/>
</dbReference>
<gene>
    <name evidence="8" type="ORF">SAMN05421742_10769</name>
</gene>
<evidence type="ECO:0000259" key="7">
    <source>
        <dbReference type="Pfam" id="PF13462"/>
    </source>
</evidence>
<dbReference type="SUPFAM" id="SSF52833">
    <property type="entry name" value="Thioredoxin-like"/>
    <property type="match status" value="1"/>
</dbReference>
<evidence type="ECO:0000256" key="1">
    <source>
        <dbReference type="ARBA" id="ARBA00005791"/>
    </source>
</evidence>
<evidence type="ECO:0000313" key="8">
    <source>
        <dbReference type="EMBL" id="SDH47586.1"/>
    </source>
</evidence>
<dbReference type="InterPro" id="IPR036249">
    <property type="entry name" value="Thioredoxin-like_sf"/>
</dbReference>
<keyword evidence="2 6" id="KW-0732">Signal</keyword>
<dbReference type="InterPro" id="IPR012336">
    <property type="entry name" value="Thioredoxin-like_fold"/>
</dbReference>
<evidence type="ECO:0000256" key="6">
    <source>
        <dbReference type="SAM" id="SignalP"/>
    </source>
</evidence>
<dbReference type="PANTHER" id="PTHR13887">
    <property type="entry name" value="GLUTATHIONE S-TRANSFERASE KAPPA"/>
    <property type="match status" value="1"/>
</dbReference>
<keyword evidence="4" id="KW-1015">Disulfide bond</keyword>
<feature type="signal peptide" evidence="6">
    <location>
        <begin position="1"/>
        <end position="27"/>
    </location>
</feature>
<dbReference type="Gene3D" id="3.40.30.10">
    <property type="entry name" value="Glutaredoxin"/>
    <property type="match status" value="1"/>
</dbReference>
<feature type="domain" description="Thioredoxin-like fold" evidence="7">
    <location>
        <begin position="30"/>
        <end position="193"/>
    </location>
</feature>
<dbReference type="Proteomes" id="UP000217076">
    <property type="component" value="Unassembled WGS sequence"/>
</dbReference>
<dbReference type="RefSeq" id="WP_245689471.1">
    <property type="nucleotide sequence ID" value="NZ_FNCV01000007.1"/>
</dbReference>
<feature type="chain" id="PRO_5011792876" evidence="6">
    <location>
        <begin position="28"/>
        <end position="204"/>
    </location>
</feature>
<reference evidence="9" key="1">
    <citation type="submission" date="2016-10" db="EMBL/GenBank/DDBJ databases">
        <authorList>
            <person name="Varghese N."/>
            <person name="Submissions S."/>
        </authorList>
    </citation>
    <scope>NUCLEOTIDE SEQUENCE [LARGE SCALE GENOMIC DNA]</scope>
    <source>
        <strain evidence="9">930I</strain>
    </source>
</reference>
<dbReference type="PROSITE" id="PS00194">
    <property type="entry name" value="THIOREDOXIN_1"/>
    <property type="match status" value="1"/>
</dbReference>
<protein>
    <submittedName>
        <fullName evidence="8">Thioredoxin</fullName>
    </submittedName>
</protein>
<evidence type="ECO:0000256" key="3">
    <source>
        <dbReference type="ARBA" id="ARBA00023002"/>
    </source>
</evidence>
<organism evidence="8 9">
    <name type="scientific">Roseospirillum parvum</name>
    <dbReference type="NCBI Taxonomy" id="83401"/>
    <lineage>
        <taxon>Bacteria</taxon>
        <taxon>Pseudomonadati</taxon>
        <taxon>Pseudomonadota</taxon>
        <taxon>Alphaproteobacteria</taxon>
        <taxon>Rhodospirillales</taxon>
        <taxon>Rhodospirillaceae</taxon>
        <taxon>Roseospirillum</taxon>
    </lineage>
</organism>
<evidence type="ECO:0000256" key="2">
    <source>
        <dbReference type="ARBA" id="ARBA00022729"/>
    </source>
</evidence>
<dbReference type="AlphaFoldDB" id="A0A1G8CQ78"/>
<accession>A0A1G8CQ78</accession>
<proteinExistence type="inferred from homology"/>
<evidence type="ECO:0000256" key="5">
    <source>
        <dbReference type="ARBA" id="ARBA00023284"/>
    </source>
</evidence>
<dbReference type="InterPro" id="IPR017937">
    <property type="entry name" value="Thioredoxin_CS"/>
</dbReference>
<keyword evidence="9" id="KW-1185">Reference proteome</keyword>
<dbReference type="PANTHER" id="PTHR13887:SF14">
    <property type="entry name" value="DISULFIDE BOND FORMATION PROTEIN D"/>
    <property type="match status" value="1"/>
</dbReference>
<keyword evidence="5" id="KW-0676">Redox-active center</keyword>
<name>A0A1G8CQ78_9PROT</name>
<sequence length="204" mass="22149">MSSLSRLLLPALFLVVLVAAVPRPAAAYEERALGDPNAPLTVTEYSSLTCGHCANFHTDVLPRLKQEFIDTGKVYWVFRDYPIGPLAQAGALIGRCLPERSYFTYVNAVFKSQQSWMSAADPLARLAGYARLSGLAPEDLQACMNNEELFNEIATVSEEASAKWGIDGTPAFVIDGTVHNGNQGYDYFARVLNTLLKAKGGAAE</sequence>
<comment type="similarity">
    <text evidence="1">Belongs to the thioredoxin family. DsbA subfamily.</text>
</comment>
<dbReference type="Pfam" id="PF13462">
    <property type="entry name" value="Thioredoxin_4"/>
    <property type="match status" value="1"/>
</dbReference>
<evidence type="ECO:0000256" key="4">
    <source>
        <dbReference type="ARBA" id="ARBA00023157"/>
    </source>
</evidence>